<accession>A0A8B8IQP1</accession>
<feature type="compositionally biased region" description="Low complexity" evidence="1">
    <location>
        <begin position="1384"/>
        <end position="1405"/>
    </location>
</feature>
<feature type="compositionally biased region" description="Basic residues" evidence="1">
    <location>
        <begin position="292"/>
        <end position="311"/>
    </location>
</feature>
<feature type="compositionally biased region" description="Polar residues" evidence="1">
    <location>
        <begin position="1432"/>
        <end position="1442"/>
    </location>
</feature>
<name>A0A8B8IQP1_VANTA</name>
<feature type="compositionally biased region" description="Low complexity" evidence="1">
    <location>
        <begin position="787"/>
        <end position="796"/>
    </location>
</feature>
<dbReference type="RefSeq" id="XP_026499449.2">
    <property type="nucleotide sequence ID" value="XM_026643664.2"/>
</dbReference>
<feature type="region of interest" description="Disordered" evidence="1">
    <location>
        <begin position="474"/>
        <end position="549"/>
    </location>
</feature>
<dbReference type="OrthoDB" id="6288785at2759"/>
<dbReference type="PROSITE" id="PS50006">
    <property type="entry name" value="FHA_DOMAIN"/>
    <property type="match status" value="1"/>
</dbReference>
<feature type="domain" description="FHA" evidence="2">
    <location>
        <begin position="26"/>
        <end position="74"/>
    </location>
</feature>
<dbReference type="SMART" id="SM00240">
    <property type="entry name" value="FHA"/>
    <property type="match status" value="1"/>
</dbReference>
<evidence type="ECO:0000259" key="2">
    <source>
        <dbReference type="PROSITE" id="PS50006"/>
    </source>
</evidence>
<organism evidence="3 4">
    <name type="scientific">Vanessa tameamea</name>
    <name type="common">Kamehameha butterfly</name>
    <dbReference type="NCBI Taxonomy" id="334116"/>
    <lineage>
        <taxon>Eukaryota</taxon>
        <taxon>Metazoa</taxon>
        <taxon>Ecdysozoa</taxon>
        <taxon>Arthropoda</taxon>
        <taxon>Hexapoda</taxon>
        <taxon>Insecta</taxon>
        <taxon>Pterygota</taxon>
        <taxon>Neoptera</taxon>
        <taxon>Endopterygota</taxon>
        <taxon>Lepidoptera</taxon>
        <taxon>Glossata</taxon>
        <taxon>Ditrysia</taxon>
        <taxon>Papilionoidea</taxon>
        <taxon>Nymphalidae</taxon>
        <taxon>Nymphalinae</taxon>
        <taxon>Vanessa</taxon>
    </lineage>
</organism>
<feature type="region of interest" description="Disordered" evidence="1">
    <location>
        <begin position="353"/>
        <end position="397"/>
    </location>
</feature>
<keyword evidence="3" id="KW-1185">Reference proteome</keyword>
<dbReference type="SUPFAM" id="SSF49879">
    <property type="entry name" value="SMAD/FHA domain"/>
    <property type="match status" value="1"/>
</dbReference>
<dbReference type="OMA" id="RGRNAKH"/>
<proteinExistence type="predicted"/>
<dbReference type="Proteomes" id="UP001652626">
    <property type="component" value="Chromosome 24"/>
</dbReference>
<dbReference type="GO" id="GO:0007088">
    <property type="term" value="P:regulation of mitotic nuclear division"/>
    <property type="evidence" value="ECO:0007669"/>
    <property type="project" value="TreeGrafter"/>
</dbReference>
<evidence type="ECO:0000313" key="3">
    <source>
        <dbReference type="Proteomes" id="UP001652626"/>
    </source>
</evidence>
<feature type="compositionally biased region" description="Polar residues" evidence="1">
    <location>
        <begin position="716"/>
        <end position="727"/>
    </location>
</feature>
<feature type="compositionally biased region" description="Polar residues" evidence="1">
    <location>
        <begin position="163"/>
        <end position="173"/>
    </location>
</feature>
<feature type="region of interest" description="Disordered" evidence="1">
    <location>
        <begin position="1290"/>
        <end position="1481"/>
    </location>
</feature>
<feature type="region of interest" description="Disordered" evidence="1">
    <location>
        <begin position="102"/>
        <end position="225"/>
    </location>
</feature>
<dbReference type="Gene3D" id="2.60.200.20">
    <property type="match status" value="1"/>
</dbReference>
<feature type="region of interest" description="Disordered" evidence="1">
    <location>
        <begin position="1509"/>
        <end position="1698"/>
    </location>
</feature>
<feature type="compositionally biased region" description="Polar residues" evidence="1">
    <location>
        <begin position="528"/>
        <end position="549"/>
    </location>
</feature>
<feature type="region of interest" description="Disordered" evidence="1">
    <location>
        <begin position="574"/>
        <end position="729"/>
    </location>
</feature>
<dbReference type="CDD" id="cd22673">
    <property type="entry name" value="FHA_Ki67"/>
    <property type="match status" value="1"/>
</dbReference>
<feature type="region of interest" description="Disordered" evidence="1">
    <location>
        <begin position="271"/>
        <end position="321"/>
    </location>
</feature>
<feature type="region of interest" description="Disordered" evidence="1">
    <location>
        <begin position="425"/>
        <end position="461"/>
    </location>
</feature>
<feature type="compositionally biased region" description="Basic and acidic residues" evidence="1">
    <location>
        <begin position="1545"/>
        <end position="1562"/>
    </location>
</feature>
<dbReference type="InterPro" id="IPR000253">
    <property type="entry name" value="FHA_dom"/>
</dbReference>
<feature type="compositionally biased region" description="Basic and acidic residues" evidence="1">
    <location>
        <begin position="1619"/>
        <end position="1635"/>
    </location>
</feature>
<feature type="compositionally biased region" description="Polar residues" evidence="1">
    <location>
        <begin position="488"/>
        <end position="500"/>
    </location>
</feature>
<feature type="compositionally biased region" description="Basic and acidic residues" evidence="1">
    <location>
        <begin position="1663"/>
        <end position="1683"/>
    </location>
</feature>
<feature type="region of interest" description="Disordered" evidence="1">
    <location>
        <begin position="750"/>
        <end position="824"/>
    </location>
</feature>
<protein>
    <submittedName>
        <fullName evidence="4">Mucin-17-like</fullName>
    </submittedName>
</protein>
<dbReference type="PANTHER" id="PTHR21603">
    <property type="entry name" value="ANTIGEN KI-67-LIKE PROTEIN"/>
    <property type="match status" value="1"/>
</dbReference>
<feature type="compositionally biased region" description="Polar residues" evidence="1">
    <location>
        <begin position="1514"/>
        <end position="1523"/>
    </location>
</feature>
<dbReference type="InterPro" id="IPR008984">
    <property type="entry name" value="SMAD_FHA_dom_sf"/>
</dbReference>
<dbReference type="Pfam" id="PF00498">
    <property type="entry name" value="FHA"/>
    <property type="match status" value="1"/>
</dbReference>
<evidence type="ECO:0000313" key="4">
    <source>
        <dbReference type="RefSeq" id="XP_026499449.2"/>
    </source>
</evidence>
<evidence type="ECO:0000256" key="1">
    <source>
        <dbReference type="SAM" id="MobiDB-lite"/>
    </source>
</evidence>
<feature type="compositionally biased region" description="Polar residues" evidence="1">
    <location>
        <begin position="441"/>
        <end position="452"/>
    </location>
</feature>
<reference evidence="4" key="1">
    <citation type="submission" date="2025-08" db="UniProtKB">
        <authorList>
            <consortium name="RefSeq"/>
        </authorList>
    </citation>
    <scope>IDENTIFICATION</scope>
    <source>
        <tissue evidence="4">Whole body</tissue>
    </source>
</reference>
<gene>
    <name evidence="4" type="primary">LOC113403196</name>
</gene>
<dbReference type="GO" id="GO:0005694">
    <property type="term" value="C:chromosome"/>
    <property type="evidence" value="ECO:0007669"/>
    <property type="project" value="TreeGrafter"/>
</dbReference>
<dbReference type="GO" id="GO:0051983">
    <property type="term" value="P:regulation of chromosome segregation"/>
    <property type="evidence" value="ECO:0007669"/>
    <property type="project" value="TreeGrafter"/>
</dbReference>
<dbReference type="GeneID" id="113403196"/>
<sequence>MSGGRLVVLDRLGRDVKTYPLEEGLATIGSDPVCDIRVMLPTVSPHHATVVVHTNQTVVRSVSAGETLVNGVSVSVAALRHRDVLSVGGRALRWEYAQPARPRPLAPQPALVRRETRARGRRRGSEPATRAVLVPAQRASMPASSGGKQVAIVQPQRRDTNEQAESSRSNAKTSNKRPRTSRNDEQDSIIEGADGSKRKSSPRSSPKSPHMHDTTKATLWIESRKTPRAPALRLAAMRGAHRARTAPVAKIRAPAHIDHTKQAAIMLMTGHTPKSKQSPKSKQPSYVVKKPSPVRRTPKQKKPSPTKKTPKGKSLSGLEVTPKRMSCFSASRSSAKAAADLTASILEITDSDSQTVRGSNTSVRSLRRSTLRSPVLPTPKKSALKDPSAKKNTRKTESIKFDLSNLESNAQDRSSDILFITDTTKENSYNGDSADDLSLHYSDTSTTQSPSPRKSIHSRSSRMLEKSLGSTFVYNTPTQEPQEHRNISSESPHSQKSSRGSLIVQKALESSNLESSRYSRRTTRTVSDHSYSTTITSARKTKTLSPRSSNQNIESYSIVDLVSIGSNDSNRSVYNSAGSNNSTVAFDTPQTIASRTTRSNNPSLLGSSTPYLNRTSSPKPSPEVNRSTKLRVSTVTTRRSASITTPENSQKQTPFNSTRISKMSRSRSRINDSDILLVDDHEDSSPKSSRRTSKTSIASPIVRKNISKTDVPPESPSNGTLTPTNRYSPAEATTPVLSIQSLLDQSALSQSSITSKQSETRSRVANLKRKTEGTITSQPKKYRASIKSRSLSFSSKRSLRARKSSSDSIKSHLKTPKENQKIVTPKSAVKLVQEAVKNKHSTAKKPTSKRSIIDNLDESDFVKQLFNSPVKRKLSQSMTEFSRKQLFEDVDSLPLRPARRTTALTGRSPDNSLLNQSEAIPPEVFVSPLSTPGNSPNLSGIKRLFAKNTPENDLRNVRGVKSLLRTPRNRKSIGNDLSKVSGVKKVFARSPRNRLSDVRVKEVFAVSPQNDLRRVSGVKSLFQSTRKARTPKNTIDDLTGVKNLFQKSPLNDLQNVTGVKKTLRVNSPRNDLTDVRGVKQLYRHKEIRNDLSDLSGVEEIFHESHNLDSTFDQLIGKPRVRYYTKSKSLTTINKNKKQTRKTKSLHDSIGLITNNVERWLDNELKKRVHRPNESPAPKKSINKTNLTRELQKLSTNTIEGSLPIRTSRARNSTLTWNAEAELPSERKKSASEVYSAHTLPIKKRSLVETVARSGGESRNALPIKKRLVVHSTPVKGRVRAALDASELGRVSPIARARSPGKTPQAKESPKAKTSKARTTKLPETQIPDDLPKPSPRRTRGKTSVRNSPQRVRVTRGKKIGPPVANAKKRRSSIVITKKPPVMSPVPKTTKIKTVTVTKSKSNTSPKKTRSKRQKPQAEEKIITPKKTRTKTNVKSVSITKPSLQPKARPTRQGKKIQEPVVDNNDIKGPKRGRKAADNKITTRKTEELKLEQRKLAGKIVTENKSKTKTRNVDIATNQAQTPPKKTRKNNLEINQVDKSQKRSKATGEKVEKQITVESDQIRPTRGRKPKDNMTTTETGKRQRKVTIVEEPTANKASSVEVVSRKGRRGTKVAENVEPPIEKVNKQGKDVKTDIKKGKRAKNSVAESETEAPTVDGKRAKKTASKEQNKSVKTETRVVEEVPKTKGRKRKTKIEESLVEEPADKRRRCLPATSIPLGDSEEQTLDLCSVDLLIVLLYHAVYTFAR</sequence>
<dbReference type="GO" id="GO:0005634">
    <property type="term" value="C:nucleus"/>
    <property type="evidence" value="ECO:0007669"/>
    <property type="project" value="TreeGrafter"/>
</dbReference>
<feature type="compositionally biased region" description="Polar residues" evidence="1">
    <location>
        <begin position="574"/>
        <end position="656"/>
    </location>
</feature>
<dbReference type="PANTHER" id="PTHR21603:SF18">
    <property type="entry name" value="ANTIGEN KI-67-LIKE PROTEIN"/>
    <property type="match status" value="1"/>
</dbReference>
<feature type="compositionally biased region" description="Basic and acidic residues" evidence="1">
    <location>
        <begin position="383"/>
        <end position="397"/>
    </location>
</feature>